<accession>A0A423X204</accession>
<dbReference type="SUPFAM" id="SSF52540">
    <property type="entry name" value="P-loop containing nucleoside triphosphate hydrolases"/>
    <property type="match status" value="1"/>
</dbReference>
<evidence type="ECO:0000313" key="4">
    <source>
        <dbReference type="Proteomes" id="UP000285146"/>
    </source>
</evidence>
<evidence type="ECO:0000256" key="1">
    <source>
        <dbReference type="ARBA" id="ARBA00022737"/>
    </source>
</evidence>
<evidence type="ECO:0000259" key="2">
    <source>
        <dbReference type="Pfam" id="PF24883"/>
    </source>
</evidence>
<dbReference type="Gene3D" id="3.40.50.300">
    <property type="entry name" value="P-loop containing nucleotide triphosphate hydrolases"/>
    <property type="match status" value="1"/>
</dbReference>
<reference evidence="3 4" key="1">
    <citation type="submission" date="2015-09" db="EMBL/GenBank/DDBJ databases">
        <title>Host preference determinants of Valsa canker pathogens revealed by comparative genomics.</title>
        <authorList>
            <person name="Yin Z."/>
            <person name="Huang L."/>
        </authorList>
    </citation>
    <scope>NUCLEOTIDE SEQUENCE [LARGE SCALE GENOMIC DNA]</scope>
    <source>
        <strain evidence="3 4">SXYLt</strain>
    </source>
</reference>
<protein>
    <recommendedName>
        <fullName evidence="2">Nephrocystin 3-like N-terminal domain-containing protein</fullName>
    </recommendedName>
</protein>
<gene>
    <name evidence="3" type="ORF">VPNG_06311</name>
</gene>
<organism evidence="3 4">
    <name type="scientific">Cytospora leucostoma</name>
    <dbReference type="NCBI Taxonomy" id="1230097"/>
    <lineage>
        <taxon>Eukaryota</taxon>
        <taxon>Fungi</taxon>
        <taxon>Dikarya</taxon>
        <taxon>Ascomycota</taxon>
        <taxon>Pezizomycotina</taxon>
        <taxon>Sordariomycetes</taxon>
        <taxon>Sordariomycetidae</taxon>
        <taxon>Diaporthales</taxon>
        <taxon>Cytosporaceae</taxon>
        <taxon>Cytospora</taxon>
    </lineage>
</organism>
<dbReference type="Pfam" id="PF24883">
    <property type="entry name" value="NPHP3_N"/>
    <property type="match status" value="1"/>
</dbReference>
<comment type="caution">
    <text evidence="3">The sequence shown here is derived from an EMBL/GenBank/DDBJ whole genome shotgun (WGS) entry which is preliminary data.</text>
</comment>
<sequence length="623" mass="71253">MDPLSIITFAGNILQLVSCGKDMVELAREIHRSPAGATKSNEGAASFVKRSQALSQAVQVDRPISQLTDNEKQLRSAAVDCASICLELEKELSKSSRGDGKKSIFNSGYLAVRSWFAKDKIKELDGRLARCEGHMTAHLLCLLRSDLKDSFAHDAAVRERIDALSQGLTVSNFDEAALRQLKELLEVSDRDSIQRRQTNILRALYFSEMHHRFNGVSPVYERTFNWIFDKDGQDCKTMVATHTGQANFMKDDLGYNRRLLPEARDRFVRWLETDSRSQQDAIFHILGKPGAGKSTLMKYLSQHENTRMHLQRWSKDKKLVIGAFFFWKPGLEKQKSQCGLVRALLHSILSEAPDLIPTAFPSHWLETRHLKNDLVVLEQHEIEAAFNTIIRDPQTYTRHRFVFFLDGLDEFEDKIHHSRKQHLVSLILGWVRDTNGLIKIIASSRHYVEFENAFERGPGIRLQDLTRSDMETMVAGRLAEIQKSAGHTSVDSSTLWRIRVCILKKAKGVFLWITLVLKTIDTGILQGDSWRVLEQKIDTLPTELEDLQQRMFDEIDPSDRKKALQTFHTALSMKDRGKSMGLAFHLWLYTFWDEVVLDPNFVSKRPISTATQEEVEIGLTKYP</sequence>
<keyword evidence="4" id="KW-1185">Reference proteome</keyword>
<feature type="domain" description="Nephrocystin 3-like N-terminal" evidence="2">
    <location>
        <begin position="265"/>
        <end position="445"/>
    </location>
</feature>
<proteinExistence type="predicted"/>
<dbReference type="OrthoDB" id="443402at2759"/>
<dbReference type="PANTHER" id="PTHR10039:SF5">
    <property type="entry name" value="NACHT DOMAIN-CONTAINING PROTEIN"/>
    <property type="match status" value="1"/>
</dbReference>
<dbReference type="InterPro" id="IPR056884">
    <property type="entry name" value="NPHP3-like_N"/>
</dbReference>
<dbReference type="AlphaFoldDB" id="A0A423X204"/>
<dbReference type="InterPro" id="IPR027417">
    <property type="entry name" value="P-loop_NTPase"/>
</dbReference>
<keyword evidence="1" id="KW-0677">Repeat</keyword>
<dbReference type="PANTHER" id="PTHR10039">
    <property type="entry name" value="AMELOGENIN"/>
    <property type="match status" value="1"/>
</dbReference>
<dbReference type="EMBL" id="LKEB01000030">
    <property type="protein sequence ID" value="ROW09908.1"/>
    <property type="molecule type" value="Genomic_DNA"/>
</dbReference>
<dbReference type="Proteomes" id="UP000285146">
    <property type="component" value="Unassembled WGS sequence"/>
</dbReference>
<name>A0A423X204_9PEZI</name>
<dbReference type="InParanoid" id="A0A423X204"/>
<evidence type="ECO:0000313" key="3">
    <source>
        <dbReference type="EMBL" id="ROW09908.1"/>
    </source>
</evidence>